<proteinExistence type="predicted"/>
<feature type="domain" description="Zn(2)-C6 fungal-type" evidence="5">
    <location>
        <begin position="438"/>
        <end position="467"/>
    </location>
</feature>
<dbReference type="CDD" id="cd00067">
    <property type="entry name" value="GAL4"/>
    <property type="match status" value="1"/>
</dbReference>
<dbReference type="InterPro" id="IPR001138">
    <property type="entry name" value="Zn2Cys6_DnaBD"/>
</dbReference>
<keyword evidence="1" id="KW-0805">Transcription regulation</keyword>
<evidence type="ECO:0000313" key="7">
    <source>
        <dbReference type="Proteomes" id="UP001149079"/>
    </source>
</evidence>
<reference evidence="6" key="2">
    <citation type="journal article" date="2023" name="IMA Fungus">
        <title>Comparative genomic study of the Penicillium genus elucidates a diverse pangenome and 15 lateral gene transfer events.</title>
        <authorList>
            <person name="Petersen C."/>
            <person name="Sorensen T."/>
            <person name="Nielsen M.R."/>
            <person name="Sondergaard T.E."/>
            <person name="Sorensen J.L."/>
            <person name="Fitzpatrick D.A."/>
            <person name="Frisvad J.C."/>
            <person name="Nielsen K.L."/>
        </authorList>
    </citation>
    <scope>NUCLEOTIDE SEQUENCE</scope>
    <source>
        <strain evidence="6">IBT 22155</strain>
    </source>
</reference>
<dbReference type="GeneID" id="81401505"/>
<dbReference type="RefSeq" id="XP_056524448.1">
    <property type="nucleotide sequence ID" value="XM_056662335.1"/>
</dbReference>
<dbReference type="PANTHER" id="PTHR35392:SF4">
    <property type="entry name" value="ZN(II)2CYS6 TRANSCRIPTION FACTOR (EUROFUNG)"/>
    <property type="match status" value="1"/>
</dbReference>
<keyword evidence="3" id="KW-0539">Nucleus</keyword>
<evidence type="ECO:0000256" key="2">
    <source>
        <dbReference type="ARBA" id="ARBA00023163"/>
    </source>
</evidence>
<feature type="region of interest" description="Disordered" evidence="4">
    <location>
        <begin position="299"/>
        <end position="428"/>
    </location>
</feature>
<dbReference type="PROSITE" id="PS00463">
    <property type="entry name" value="ZN2_CY6_FUNGAL_1"/>
    <property type="match status" value="1"/>
</dbReference>
<protein>
    <recommendedName>
        <fullName evidence="5">Zn(2)-C6 fungal-type domain-containing protein</fullName>
    </recommendedName>
</protein>
<dbReference type="Proteomes" id="UP001149079">
    <property type="component" value="Unassembled WGS sequence"/>
</dbReference>
<dbReference type="GO" id="GO:0008270">
    <property type="term" value="F:zinc ion binding"/>
    <property type="evidence" value="ECO:0007669"/>
    <property type="project" value="InterPro"/>
</dbReference>
<name>A0A9W9HA80_9EURO</name>
<dbReference type="OrthoDB" id="5425448at2759"/>
<accession>A0A9W9HA80</accession>
<evidence type="ECO:0000256" key="1">
    <source>
        <dbReference type="ARBA" id="ARBA00023015"/>
    </source>
</evidence>
<evidence type="ECO:0000256" key="3">
    <source>
        <dbReference type="ARBA" id="ARBA00023242"/>
    </source>
</evidence>
<dbReference type="PANTHER" id="PTHR35392">
    <property type="entry name" value="ZN(II)2CYS6 TRANSCRIPTION FACTOR (EUROFUNG)-RELATED-RELATED"/>
    <property type="match status" value="1"/>
</dbReference>
<dbReference type="EMBL" id="JAPQKL010000002">
    <property type="protein sequence ID" value="KAJ5142804.1"/>
    <property type="molecule type" value="Genomic_DNA"/>
</dbReference>
<organism evidence="6 7">
    <name type="scientific">Penicillium bovifimosum</name>
    <dbReference type="NCBI Taxonomy" id="126998"/>
    <lineage>
        <taxon>Eukaryota</taxon>
        <taxon>Fungi</taxon>
        <taxon>Dikarya</taxon>
        <taxon>Ascomycota</taxon>
        <taxon>Pezizomycotina</taxon>
        <taxon>Eurotiomycetes</taxon>
        <taxon>Eurotiomycetidae</taxon>
        <taxon>Eurotiales</taxon>
        <taxon>Aspergillaceae</taxon>
        <taxon>Penicillium</taxon>
    </lineage>
</organism>
<evidence type="ECO:0000313" key="6">
    <source>
        <dbReference type="EMBL" id="KAJ5142804.1"/>
    </source>
</evidence>
<feature type="compositionally biased region" description="Polar residues" evidence="4">
    <location>
        <begin position="243"/>
        <end position="259"/>
    </location>
</feature>
<dbReference type="AlphaFoldDB" id="A0A9W9HA80"/>
<sequence>MDCGSTGTAAGIDPKILDNWQTEGAFSVASWEQPGYDQPPEWDTSQESSQCDADIADLGAFHGPLTGEFHRLENRKHDVAPEHLNYTDGIVEGTGSGTISPRTIPSSADENFHPDEAWSHFPLYNPVGMPMDASLIYPYGKGPSHSTGAVIVDDVGEMPHGGFPDAPTEGIMSFQQIPQSFPMIPEQWAEIQHGVPVDNMSPPEDSMPLTVDAQHSPKDQPLREFQTSLRSLESRWLNSLESQLPTPRITPASQTTGQRNAPMPQEFQFKSENSSVSGDLSGIYECSYSATSDDAFTFADQDDDAPWKTSPHESTSPEASQPAFKTTAFMVSEDPAETQVSTVPSRSRASSSTGARAGRPGALAMQSSATVKKRKTRNPASSMDQGVARPLQIVQEDGQGGSIASADFVSPPRGARRKGPLSLVGRANAGLRRKNKDTCVQCRLNKRKCDGSSPCDACRPTLHEQPCARACFSSIVEFGTCNYISQRAVNHPTMDGTRRVRMEIPSEFDLSQLLSLLAERQGRFNIRASQAWGSLYVLDLGETYKFLKALSEYNGNSKSTFIEFIDRRIVDSKDKSKNWLSCVADCDPMNQAYTLLSQWNNMPSRAKYSFVSLDPNEEERTMDINNPEDQREILLAAQLSRIFCRMLEVEGFRKLERDFYNIKWKQISHETHVRFLSELGHILLTLRWRVSWWKRLGDGGQSPDPAQQHYVDRVELLCRILYVYYTCVMAKLPSWSAADVPKGIWSTYPDSENAVWDDFPADSSDGGFHGWMERGRDLIEQAGVPSRVSKA</sequence>
<keyword evidence="7" id="KW-1185">Reference proteome</keyword>
<feature type="compositionally biased region" description="Low complexity" evidence="4">
    <location>
        <begin position="340"/>
        <end position="362"/>
    </location>
</feature>
<reference evidence="6" key="1">
    <citation type="submission" date="2022-11" db="EMBL/GenBank/DDBJ databases">
        <authorList>
            <person name="Petersen C."/>
        </authorList>
    </citation>
    <scope>NUCLEOTIDE SEQUENCE</scope>
    <source>
        <strain evidence="6">IBT 22155</strain>
    </source>
</reference>
<evidence type="ECO:0000259" key="5">
    <source>
        <dbReference type="PROSITE" id="PS00463"/>
    </source>
</evidence>
<comment type="caution">
    <text evidence="6">The sequence shown here is derived from an EMBL/GenBank/DDBJ whole genome shotgun (WGS) entry which is preliminary data.</text>
</comment>
<keyword evidence="2" id="KW-0804">Transcription</keyword>
<feature type="region of interest" description="Disordered" evidence="4">
    <location>
        <begin position="243"/>
        <end position="262"/>
    </location>
</feature>
<evidence type="ECO:0000256" key="4">
    <source>
        <dbReference type="SAM" id="MobiDB-lite"/>
    </source>
</evidence>
<dbReference type="GO" id="GO:0000981">
    <property type="term" value="F:DNA-binding transcription factor activity, RNA polymerase II-specific"/>
    <property type="evidence" value="ECO:0007669"/>
    <property type="project" value="InterPro"/>
</dbReference>
<dbReference type="InterPro" id="IPR052973">
    <property type="entry name" value="Fungal_sec-metab_reg_TF"/>
</dbReference>
<gene>
    <name evidence="6" type="ORF">N7515_001591</name>
</gene>